<dbReference type="Proteomes" id="UP001234297">
    <property type="component" value="Chromosome 5"/>
</dbReference>
<reference evidence="1 2" key="1">
    <citation type="journal article" date="2022" name="Hortic Res">
        <title>A haplotype resolved chromosomal level avocado genome allows analysis of novel avocado genes.</title>
        <authorList>
            <person name="Nath O."/>
            <person name="Fletcher S.J."/>
            <person name="Hayward A."/>
            <person name="Shaw L.M."/>
            <person name="Masouleh A.K."/>
            <person name="Furtado A."/>
            <person name="Henry R.J."/>
            <person name="Mitter N."/>
        </authorList>
    </citation>
    <scope>NUCLEOTIDE SEQUENCE [LARGE SCALE GENOMIC DNA]</scope>
    <source>
        <strain evidence="2">cv. Hass</strain>
    </source>
</reference>
<keyword evidence="2" id="KW-1185">Reference proteome</keyword>
<accession>A0ACC2M8D4</accession>
<proteinExistence type="predicted"/>
<evidence type="ECO:0000313" key="2">
    <source>
        <dbReference type="Proteomes" id="UP001234297"/>
    </source>
</evidence>
<sequence>MDTRGKTNAEFRNEVHEILAKHESSIDQVHSTLQTIMTKLQATCVSHSSTKLDFDINPFASGGSSHQFGRTEGNWATHTTDHAHHHLKLNFPAFSGDDPTGWLFKAEQYFDFKGISLDQ</sequence>
<gene>
    <name evidence="1" type="ORF">MRB53_018537</name>
</gene>
<organism evidence="1 2">
    <name type="scientific">Persea americana</name>
    <name type="common">Avocado</name>
    <dbReference type="NCBI Taxonomy" id="3435"/>
    <lineage>
        <taxon>Eukaryota</taxon>
        <taxon>Viridiplantae</taxon>
        <taxon>Streptophyta</taxon>
        <taxon>Embryophyta</taxon>
        <taxon>Tracheophyta</taxon>
        <taxon>Spermatophyta</taxon>
        <taxon>Magnoliopsida</taxon>
        <taxon>Magnoliidae</taxon>
        <taxon>Laurales</taxon>
        <taxon>Lauraceae</taxon>
        <taxon>Persea</taxon>
    </lineage>
</organism>
<dbReference type="EMBL" id="CM056813">
    <property type="protein sequence ID" value="KAJ8641843.1"/>
    <property type="molecule type" value="Genomic_DNA"/>
</dbReference>
<name>A0ACC2M8D4_PERAE</name>
<protein>
    <submittedName>
        <fullName evidence="1">Uncharacterized protein</fullName>
    </submittedName>
</protein>
<comment type="caution">
    <text evidence="1">The sequence shown here is derived from an EMBL/GenBank/DDBJ whole genome shotgun (WGS) entry which is preliminary data.</text>
</comment>
<evidence type="ECO:0000313" key="1">
    <source>
        <dbReference type="EMBL" id="KAJ8641843.1"/>
    </source>
</evidence>